<dbReference type="Gene3D" id="1.40.20.10">
    <property type="entry name" value="CHAD domain"/>
    <property type="match status" value="1"/>
</dbReference>
<accession>A0A2S8BN99</accession>
<dbReference type="Pfam" id="PF05235">
    <property type="entry name" value="CHAD"/>
    <property type="match status" value="1"/>
</dbReference>
<evidence type="ECO:0000313" key="3">
    <source>
        <dbReference type="Proteomes" id="UP000238296"/>
    </source>
</evidence>
<dbReference type="EMBL" id="PPEA01000246">
    <property type="protein sequence ID" value="PQM48089.1"/>
    <property type="molecule type" value="Genomic_DNA"/>
</dbReference>
<evidence type="ECO:0000259" key="1">
    <source>
        <dbReference type="PROSITE" id="PS51708"/>
    </source>
</evidence>
<dbReference type="Proteomes" id="UP000238296">
    <property type="component" value="Unassembled WGS sequence"/>
</dbReference>
<reference evidence="2 3" key="1">
    <citation type="journal article" date="2017" name="Int. J. Syst. Evol. Microbiol.">
        <title>Mycobacterium talmoniae sp. nov., a slowly growing mycobacterium isolated from human respiratory samples.</title>
        <authorList>
            <person name="Davidson R.M."/>
            <person name="DeGroote M.A."/>
            <person name="Marola J.L."/>
            <person name="Buss S."/>
            <person name="Jones V."/>
            <person name="McNeil M.R."/>
            <person name="Freifeld A.G."/>
            <person name="Elaine Epperson L."/>
            <person name="Hasan N.A."/>
            <person name="Jackson M."/>
            <person name="Iwen P.C."/>
            <person name="Salfinger M."/>
            <person name="Strong M."/>
        </authorList>
    </citation>
    <scope>NUCLEOTIDE SEQUENCE [LARGE SCALE GENOMIC DNA]</scope>
    <source>
        <strain evidence="2 3">ATCC BAA-2683</strain>
    </source>
</reference>
<comment type="caution">
    <text evidence="2">The sequence shown here is derived from an EMBL/GenBank/DDBJ whole genome shotgun (WGS) entry which is preliminary data.</text>
</comment>
<gene>
    <name evidence="2" type="ORF">C1Y40_01693</name>
</gene>
<sequence>MRSPRYFRLLDGLDDLLAGARDHAAPANIGDAYRRVRKAVKAAKAADYRDDALHRIRKRAKRLRYTAAATKAPRVAKRAKAVQTLLGEHQDSVVSRAHLLQQADAAVAAGEDTFSYGVLYLREDELARRCRAKLGRKLRKLDKATHRGGRAGL</sequence>
<name>A0A2S8BN99_9MYCO</name>
<organism evidence="2 3">
    <name type="scientific">Mycobacterium talmoniae</name>
    <dbReference type="NCBI Taxonomy" id="1858794"/>
    <lineage>
        <taxon>Bacteria</taxon>
        <taxon>Bacillati</taxon>
        <taxon>Actinomycetota</taxon>
        <taxon>Actinomycetes</taxon>
        <taxon>Mycobacteriales</taxon>
        <taxon>Mycobacteriaceae</taxon>
        <taxon>Mycobacterium</taxon>
    </lineage>
</organism>
<dbReference type="InterPro" id="IPR007899">
    <property type="entry name" value="CHAD_dom"/>
</dbReference>
<dbReference type="PANTHER" id="PTHR39339:SF1">
    <property type="entry name" value="CHAD DOMAIN-CONTAINING PROTEIN"/>
    <property type="match status" value="1"/>
</dbReference>
<dbReference type="AlphaFoldDB" id="A0A2S8BN99"/>
<dbReference type="InterPro" id="IPR038186">
    <property type="entry name" value="CHAD_dom_sf"/>
</dbReference>
<dbReference type="PROSITE" id="PS51708">
    <property type="entry name" value="CHAD"/>
    <property type="match status" value="1"/>
</dbReference>
<protein>
    <recommendedName>
        <fullName evidence="1">CHAD domain-containing protein</fullName>
    </recommendedName>
</protein>
<dbReference type="PANTHER" id="PTHR39339">
    <property type="entry name" value="SLR1444 PROTEIN"/>
    <property type="match status" value="1"/>
</dbReference>
<feature type="domain" description="CHAD" evidence="1">
    <location>
        <begin position="1"/>
        <end position="143"/>
    </location>
</feature>
<proteinExistence type="predicted"/>
<evidence type="ECO:0000313" key="2">
    <source>
        <dbReference type="EMBL" id="PQM48089.1"/>
    </source>
</evidence>